<reference evidence="1" key="1">
    <citation type="journal article" date="2020" name="New Phytol.">
        <title>Comparative genomics reveals dynamic genome evolution in host specialist ectomycorrhizal fungi.</title>
        <authorList>
            <person name="Lofgren L.A."/>
            <person name="Nguyen N.H."/>
            <person name="Vilgalys R."/>
            <person name="Ruytinx J."/>
            <person name="Liao H.L."/>
            <person name="Branco S."/>
            <person name="Kuo A."/>
            <person name="LaButti K."/>
            <person name="Lipzen A."/>
            <person name="Andreopoulos W."/>
            <person name="Pangilinan J."/>
            <person name="Riley R."/>
            <person name="Hundley H."/>
            <person name="Na H."/>
            <person name="Barry K."/>
            <person name="Grigoriev I.V."/>
            <person name="Stajich J.E."/>
            <person name="Kennedy P.G."/>
        </authorList>
    </citation>
    <scope>NUCLEOTIDE SEQUENCE</scope>
    <source>
        <strain evidence="1">S12</strain>
    </source>
</reference>
<sequence length="65" mass="7654">MRLCAMYDFASLNYIAARYAGHGMPRAFGCAEVLAQMILAEISDKEWKEPDWLPQRYLTWNRRVK</sequence>
<dbReference type="GeneID" id="64603244"/>
<evidence type="ECO:0000313" key="2">
    <source>
        <dbReference type="Proteomes" id="UP000719766"/>
    </source>
</evidence>
<protein>
    <submittedName>
        <fullName evidence="1">Uncharacterized protein</fullName>
    </submittedName>
</protein>
<dbReference type="RefSeq" id="XP_041153984.1">
    <property type="nucleotide sequence ID" value="XM_041309480.1"/>
</dbReference>
<organism evidence="1 2">
    <name type="scientific">Suillus plorans</name>
    <dbReference type="NCBI Taxonomy" id="116603"/>
    <lineage>
        <taxon>Eukaryota</taxon>
        <taxon>Fungi</taxon>
        <taxon>Dikarya</taxon>
        <taxon>Basidiomycota</taxon>
        <taxon>Agaricomycotina</taxon>
        <taxon>Agaricomycetes</taxon>
        <taxon>Agaricomycetidae</taxon>
        <taxon>Boletales</taxon>
        <taxon>Suillineae</taxon>
        <taxon>Suillaceae</taxon>
        <taxon>Suillus</taxon>
    </lineage>
</organism>
<comment type="caution">
    <text evidence="1">The sequence shown here is derived from an EMBL/GenBank/DDBJ whole genome shotgun (WGS) entry which is preliminary data.</text>
</comment>
<dbReference type="AlphaFoldDB" id="A0A9P7ACM7"/>
<name>A0A9P7ACM7_9AGAM</name>
<accession>A0A9P7ACM7</accession>
<gene>
    <name evidence="1" type="ORF">HD556DRAFT_1530992</name>
</gene>
<keyword evidence="2" id="KW-1185">Reference proteome</keyword>
<dbReference type="EMBL" id="JABBWE010000091">
    <property type="protein sequence ID" value="KAG1786549.1"/>
    <property type="molecule type" value="Genomic_DNA"/>
</dbReference>
<evidence type="ECO:0000313" key="1">
    <source>
        <dbReference type="EMBL" id="KAG1786549.1"/>
    </source>
</evidence>
<proteinExistence type="predicted"/>
<dbReference type="OrthoDB" id="429143at2759"/>
<dbReference type="Proteomes" id="UP000719766">
    <property type="component" value="Unassembled WGS sequence"/>
</dbReference>